<comment type="caution">
    <text evidence="1">The sequence shown here is derived from an EMBL/GenBank/DDBJ whole genome shotgun (WGS) entry which is preliminary data.</text>
</comment>
<dbReference type="EMBL" id="CARXXK010000002">
    <property type="protein sequence ID" value="CAI6357343.1"/>
    <property type="molecule type" value="Genomic_DNA"/>
</dbReference>
<organism evidence="1 2">
    <name type="scientific">Macrosiphum euphorbiae</name>
    <name type="common">potato aphid</name>
    <dbReference type="NCBI Taxonomy" id="13131"/>
    <lineage>
        <taxon>Eukaryota</taxon>
        <taxon>Metazoa</taxon>
        <taxon>Ecdysozoa</taxon>
        <taxon>Arthropoda</taxon>
        <taxon>Hexapoda</taxon>
        <taxon>Insecta</taxon>
        <taxon>Pterygota</taxon>
        <taxon>Neoptera</taxon>
        <taxon>Paraneoptera</taxon>
        <taxon>Hemiptera</taxon>
        <taxon>Sternorrhyncha</taxon>
        <taxon>Aphidomorpha</taxon>
        <taxon>Aphidoidea</taxon>
        <taxon>Aphididae</taxon>
        <taxon>Macrosiphini</taxon>
        <taxon>Macrosiphum</taxon>
    </lineage>
</organism>
<gene>
    <name evidence="1" type="ORF">MEUPH1_LOCUS12978</name>
</gene>
<dbReference type="AlphaFoldDB" id="A0AAV0WNM2"/>
<evidence type="ECO:0000313" key="2">
    <source>
        <dbReference type="Proteomes" id="UP001160148"/>
    </source>
</evidence>
<proteinExistence type="predicted"/>
<protein>
    <submittedName>
        <fullName evidence="1">Uncharacterized protein</fullName>
    </submittedName>
</protein>
<dbReference type="Proteomes" id="UP001160148">
    <property type="component" value="Unassembled WGS sequence"/>
</dbReference>
<sequence length="93" mass="10906">MIKIEKDNPTLLKYKTSYKDNDFKIIDIRRKCRKSLVDLKLFNLNSDIKISLEKKKDLVSLCHSNAIPKTHWSFYETLEAEVKAKNTEADESD</sequence>
<name>A0AAV0WNM2_9HEMI</name>
<keyword evidence="2" id="KW-1185">Reference proteome</keyword>
<evidence type="ECO:0000313" key="1">
    <source>
        <dbReference type="EMBL" id="CAI6357343.1"/>
    </source>
</evidence>
<accession>A0AAV0WNM2</accession>
<reference evidence="1 2" key="1">
    <citation type="submission" date="2023-01" db="EMBL/GenBank/DDBJ databases">
        <authorList>
            <person name="Whitehead M."/>
        </authorList>
    </citation>
    <scope>NUCLEOTIDE SEQUENCE [LARGE SCALE GENOMIC DNA]</scope>
</reference>